<dbReference type="InterPro" id="IPR004291">
    <property type="entry name" value="Transposase_IS66_central"/>
</dbReference>
<dbReference type="PANTHER" id="PTHR33678">
    <property type="entry name" value="BLL1576 PROTEIN"/>
    <property type="match status" value="1"/>
</dbReference>
<evidence type="ECO:0000256" key="1">
    <source>
        <dbReference type="SAM" id="MobiDB-lite"/>
    </source>
</evidence>
<sequence length="160" mass="17821">MDETSAPVLETVRDKAKTGYLWVPTRSAPLVAAFGDWLQVERRNISNKSRLREKLTCIHSHWNGLQTLPTDGRVETDSDQDRKPDPTNRKNTLFAGHDEGGIVWGRIASLIETCKINGVKPFAYPKTKRQAIAAYHPKAASTICSRETSARQAEHSVPPS</sequence>
<feature type="region of interest" description="Disordered" evidence="1">
    <location>
        <begin position="68"/>
        <end position="95"/>
    </location>
</feature>
<organism evidence="3 4">
    <name type="scientific">Pseudosulfitobacter pseudonitzschiae</name>
    <dbReference type="NCBI Taxonomy" id="1402135"/>
    <lineage>
        <taxon>Bacteria</taxon>
        <taxon>Pseudomonadati</taxon>
        <taxon>Pseudomonadota</taxon>
        <taxon>Alphaproteobacteria</taxon>
        <taxon>Rhodobacterales</taxon>
        <taxon>Roseobacteraceae</taxon>
        <taxon>Pseudosulfitobacter</taxon>
    </lineage>
</organism>
<protein>
    <submittedName>
        <fullName evidence="3">Transposase IS66 family protein</fullName>
    </submittedName>
</protein>
<feature type="compositionally biased region" description="Basic and acidic residues" evidence="1">
    <location>
        <begin position="72"/>
        <end position="88"/>
    </location>
</feature>
<evidence type="ECO:0000259" key="2">
    <source>
        <dbReference type="Pfam" id="PF03050"/>
    </source>
</evidence>
<dbReference type="KEGG" id="spse:SULPSESMR1_01394"/>
<dbReference type="Pfam" id="PF03050">
    <property type="entry name" value="DDE_Tnp_IS66"/>
    <property type="match status" value="1"/>
</dbReference>
<accession>A0A221JZQ2</accession>
<dbReference type="Proteomes" id="UP000199754">
    <property type="component" value="Chromosome"/>
</dbReference>
<dbReference type="EMBL" id="CP022415">
    <property type="protein sequence ID" value="ASM72214.1"/>
    <property type="molecule type" value="Genomic_DNA"/>
</dbReference>
<keyword evidence="4" id="KW-1185">Reference proteome</keyword>
<evidence type="ECO:0000313" key="3">
    <source>
        <dbReference type="EMBL" id="ASM72214.1"/>
    </source>
</evidence>
<dbReference type="AlphaFoldDB" id="A0A221JZQ2"/>
<proteinExistence type="predicted"/>
<dbReference type="InterPro" id="IPR052344">
    <property type="entry name" value="Transposase-related"/>
</dbReference>
<reference evidence="3 4" key="1">
    <citation type="submission" date="2017-07" db="EMBL/GenBank/DDBJ databases">
        <title>Genome Sequence of Sulfitobacter pseudonitzschiae Strain SMR1 Isolated from a culture of the Diatom Skeletonema marinoi.</title>
        <authorList>
            <person name="Topel M."/>
            <person name="Pinder M.I.M."/>
            <person name="Johansson O.N."/>
            <person name="Kourtchenko O."/>
            <person name="Godhe A."/>
            <person name="Clarke A.K."/>
        </authorList>
    </citation>
    <scope>NUCLEOTIDE SEQUENCE [LARGE SCALE GENOMIC DNA]</scope>
    <source>
        <strain evidence="3 4">SMR1</strain>
    </source>
</reference>
<evidence type="ECO:0000313" key="4">
    <source>
        <dbReference type="Proteomes" id="UP000199754"/>
    </source>
</evidence>
<gene>
    <name evidence="3" type="ORF">SULPSESMR1_01394</name>
</gene>
<dbReference type="PANTHER" id="PTHR33678:SF1">
    <property type="entry name" value="BLL1576 PROTEIN"/>
    <property type="match status" value="1"/>
</dbReference>
<feature type="domain" description="Transposase IS66 central" evidence="2">
    <location>
        <begin position="26"/>
        <end position="101"/>
    </location>
</feature>
<name>A0A221JZQ2_9RHOB</name>